<dbReference type="InterPro" id="IPR036770">
    <property type="entry name" value="Ankyrin_rpt-contain_sf"/>
</dbReference>
<feature type="compositionally biased region" description="Polar residues" evidence="1">
    <location>
        <begin position="678"/>
        <end position="696"/>
    </location>
</feature>
<dbReference type="OrthoDB" id="426293at2759"/>
<evidence type="ECO:0000259" key="2">
    <source>
        <dbReference type="PROSITE" id="PS51126"/>
    </source>
</evidence>
<dbReference type="HOGENOM" id="CLU_006124_0_0_1"/>
<dbReference type="KEGG" id="scm:SCHCO_02612165"/>
<dbReference type="VEuPathDB" id="FungiDB:SCHCODRAFT_02612165"/>
<feature type="compositionally biased region" description="Acidic residues" evidence="1">
    <location>
        <begin position="821"/>
        <end position="833"/>
    </location>
</feature>
<feature type="domain" description="Dilute" evidence="2">
    <location>
        <begin position="314"/>
        <end position="651"/>
    </location>
</feature>
<feature type="compositionally biased region" description="Low complexity" evidence="1">
    <location>
        <begin position="770"/>
        <end position="786"/>
    </location>
</feature>
<reference evidence="3 4" key="1">
    <citation type="journal article" date="2010" name="Nat. Biotechnol.">
        <title>Genome sequence of the model mushroom Schizophyllum commune.</title>
        <authorList>
            <person name="Ohm R.A."/>
            <person name="de Jong J.F."/>
            <person name="Lugones L.G."/>
            <person name="Aerts A."/>
            <person name="Kothe E."/>
            <person name="Stajich J.E."/>
            <person name="de Vries R.P."/>
            <person name="Record E."/>
            <person name="Levasseur A."/>
            <person name="Baker S.E."/>
            <person name="Bartholomew K.A."/>
            <person name="Coutinho P.M."/>
            <person name="Erdmann S."/>
            <person name="Fowler T.J."/>
            <person name="Gathman A.C."/>
            <person name="Lombard V."/>
            <person name="Henrissat B."/>
            <person name="Knabe N."/>
            <person name="Kuees U."/>
            <person name="Lilly W.W."/>
            <person name="Lindquist E."/>
            <person name="Lucas S."/>
            <person name="Magnuson J.K."/>
            <person name="Piumi F."/>
            <person name="Raudaskoski M."/>
            <person name="Salamov A."/>
            <person name="Schmutz J."/>
            <person name="Schwarze F.W.M.R."/>
            <person name="vanKuyk P.A."/>
            <person name="Horton J.S."/>
            <person name="Grigoriev I.V."/>
            <person name="Woesten H.A.B."/>
        </authorList>
    </citation>
    <scope>NUCLEOTIDE SEQUENCE [LARGE SCALE GENOMIC DNA]</scope>
    <source>
        <strain evidence="4">H4-8 / FGSC 9210</strain>
    </source>
</reference>
<dbReference type="InterPro" id="IPR052072">
    <property type="entry name" value="Vascular_dev_regulator"/>
</dbReference>
<evidence type="ECO:0000313" key="3">
    <source>
        <dbReference type="EMBL" id="EFJ03641.1"/>
    </source>
</evidence>
<dbReference type="PROSITE" id="PS51126">
    <property type="entry name" value="DILUTE"/>
    <property type="match status" value="1"/>
</dbReference>
<name>D8PP62_SCHCM</name>
<accession>D8PP62</accession>
<dbReference type="SMART" id="SM01132">
    <property type="entry name" value="DIL"/>
    <property type="match status" value="1"/>
</dbReference>
<dbReference type="PANTHER" id="PTHR16027">
    <property type="entry name" value="DILUTE DOMAIN-CONTAINING PROTEIN YPR089W"/>
    <property type="match status" value="1"/>
</dbReference>
<dbReference type="Gene3D" id="1.25.40.20">
    <property type="entry name" value="Ankyrin repeat-containing domain"/>
    <property type="match status" value="1"/>
</dbReference>
<dbReference type="GO" id="GO:0051020">
    <property type="term" value="F:GTPase binding"/>
    <property type="evidence" value="ECO:0007669"/>
    <property type="project" value="TreeGrafter"/>
</dbReference>
<dbReference type="RefSeq" id="XP_003038543.1">
    <property type="nucleotide sequence ID" value="XM_003038497.1"/>
</dbReference>
<feature type="region of interest" description="Disordered" evidence="1">
    <location>
        <begin position="423"/>
        <end position="470"/>
    </location>
</feature>
<keyword evidence="4" id="KW-1185">Reference proteome</keyword>
<dbReference type="eggNOG" id="ENOG502QRMC">
    <property type="taxonomic scope" value="Eukaryota"/>
</dbReference>
<dbReference type="InterPro" id="IPR002710">
    <property type="entry name" value="Dilute_dom"/>
</dbReference>
<protein>
    <recommendedName>
        <fullName evidence="2">Dilute domain-containing protein</fullName>
    </recommendedName>
</protein>
<dbReference type="InParanoid" id="D8PP62"/>
<dbReference type="Pfam" id="PF12796">
    <property type="entry name" value="Ank_2"/>
    <property type="match status" value="1"/>
</dbReference>
<gene>
    <name evidence="3" type="ORF">SCHCODRAFT_80720</name>
</gene>
<dbReference type="InterPro" id="IPR037986">
    <property type="entry name" value="Myo5p-like_CBD_DIL"/>
</dbReference>
<feature type="region of interest" description="Disordered" evidence="1">
    <location>
        <begin position="670"/>
        <end position="696"/>
    </location>
</feature>
<feature type="compositionally biased region" description="Low complexity" evidence="1">
    <location>
        <begin position="456"/>
        <end position="468"/>
    </location>
</feature>
<feature type="compositionally biased region" description="Polar residues" evidence="1">
    <location>
        <begin position="430"/>
        <end position="442"/>
    </location>
</feature>
<dbReference type="OMA" id="WSQVMYW"/>
<dbReference type="InterPro" id="IPR002110">
    <property type="entry name" value="Ankyrin_rpt"/>
</dbReference>
<dbReference type="SUPFAM" id="SSF48403">
    <property type="entry name" value="Ankyrin repeat"/>
    <property type="match status" value="1"/>
</dbReference>
<feature type="region of interest" description="Disordered" evidence="1">
    <location>
        <begin position="812"/>
        <end position="877"/>
    </location>
</feature>
<dbReference type="Proteomes" id="UP000007431">
    <property type="component" value="Unassembled WGS sequence"/>
</dbReference>
<feature type="compositionally biased region" description="Pro residues" evidence="1">
    <location>
        <begin position="444"/>
        <end position="455"/>
    </location>
</feature>
<feature type="region of interest" description="Disordered" evidence="1">
    <location>
        <begin position="760"/>
        <end position="788"/>
    </location>
</feature>
<sequence length="877" mass="98167">MASTSSEEKKAEPDLHPLYPTTGQITLHLSSHAGLTHEQKQELVTHCLMRACIFGDLQILQFLLTDPHARAHVDVAARDDEGIGLVSTTIHGFGSDSEREVEREECVRFLVGQGADLSADNVGWTPLHHAALLSPPTLISFLMTHGCSPFAKTRRNLTPLDIVTAHTVMPGREDVATLLEQAMRGEGWEGGRMEERRRSLDAHMKRRQVQLDIRTDIGKLLDLNPKWWGPQNDLEYSSSESDDEDEEEESLYTPPADYASMLVFSPDHLPQIFDSLITNFPVTLRNSQPANTLYLLARFACLTCDHTWLEDLIIGATDTIEDSVFNHGEEITTLVFWLYNLTVWLHLMECDKAISEACEMLGSFEIIEEVINSVFVFIIRFAERKIDELMDAALLDHSPLASEFESVQFESDQWSFFRSFGSKKRGAPNNVHSSASSIRSNGPSAPPSPRQPPMSPTSATTTLTPSSSRGFQSLRQTIGRGRANSSTPLHLLFAESQSTPTPESITAFLTALHTLLVLSGVNPALTTQLWSQIMYWTSCEVFNRIITRKKYLCRSRAVQMGMNISVIEEWVGQMGLPRGVQSHFAPVRDLLNWLQCLSSITEFPNLIATIQTLKAINPLQMRRAVRDYKYEVNEGHMTDECIQYLTQLQKDWERHRVKLGVEALRKEQMNARDGDDSVSLQDTDSASISSMSINNPSDDIASAQQYLDMLFDRSQDKTIWEPAKPPQALGELLDSRYMLPLLLPSDPRLLAAQTNKLPFLDDKKSSLPESRSASRASTSSRGSMSWAKRHRKVRELPVGSLQFVDGAVSASRWTRAPPPVEDVEEDEDSDNEDAQSSVSADQTLRIDTHITPLTRKPSARKGRVSAVAEEPGTPTRR</sequence>
<proteinExistence type="predicted"/>
<organism evidence="4">
    <name type="scientific">Schizophyllum commune (strain H4-8 / FGSC 9210)</name>
    <name type="common">Split gill fungus</name>
    <dbReference type="NCBI Taxonomy" id="578458"/>
    <lineage>
        <taxon>Eukaryota</taxon>
        <taxon>Fungi</taxon>
        <taxon>Dikarya</taxon>
        <taxon>Basidiomycota</taxon>
        <taxon>Agaricomycotina</taxon>
        <taxon>Agaricomycetes</taxon>
        <taxon>Agaricomycetidae</taxon>
        <taxon>Agaricales</taxon>
        <taxon>Schizophyllaceae</taxon>
        <taxon>Schizophyllum</taxon>
    </lineage>
</organism>
<dbReference type="Pfam" id="PF01843">
    <property type="entry name" value="DIL"/>
    <property type="match status" value="1"/>
</dbReference>
<dbReference type="EMBL" id="GL377302">
    <property type="protein sequence ID" value="EFJ03641.1"/>
    <property type="molecule type" value="Genomic_DNA"/>
</dbReference>
<dbReference type="AlphaFoldDB" id="D8PP62"/>
<evidence type="ECO:0000313" key="4">
    <source>
        <dbReference type="Proteomes" id="UP000007431"/>
    </source>
</evidence>
<evidence type="ECO:0000256" key="1">
    <source>
        <dbReference type="SAM" id="MobiDB-lite"/>
    </source>
</evidence>
<dbReference type="GeneID" id="9589872"/>
<dbReference type="CDD" id="cd15473">
    <property type="entry name" value="Myo5p-like_CBD_DIL_ANK"/>
    <property type="match status" value="1"/>
</dbReference>
<dbReference type="PANTHER" id="PTHR16027:SF6">
    <property type="entry name" value="DILUTE DOMAIN-CONTAINING PROTEIN"/>
    <property type="match status" value="1"/>
</dbReference>